<reference evidence="2 4" key="1">
    <citation type="submission" date="2016-06" db="EMBL/GenBank/DDBJ databases">
        <title>Complete genome sequence of Streptomyces griseochromogenes ATCC 14511, the Blasticidin S producer.</title>
        <authorList>
            <person name="Wu L."/>
        </authorList>
    </citation>
    <scope>NUCLEOTIDE SEQUENCE [LARGE SCALE GENOMIC DNA]</scope>
    <source>
        <strain evidence="2 4">ATCC 14511</strain>
    </source>
</reference>
<dbReference type="OrthoDB" id="4045431at2"/>
<protein>
    <submittedName>
        <fullName evidence="2">Uncharacterized protein</fullName>
    </submittedName>
</protein>
<dbReference type="EMBL" id="CP016279">
    <property type="protein sequence ID" value="ANP52097.1"/>
    <property type="molecule type" value="Genomic_DNA"/>
</dbReference>
<dbReference type="AlphaFoldDB" id="A0A1B1AZW6"/>
<evidence type="ECO:0000256" key="1">
    <source>
        <dbReference type="SAM" id="MobiDB-lite"/>
    </source>
</evidence>
<dbReference type="Proteomes" id="UP000092659">
    <property type="component" value="Chromosome"/>
</dbReference>
<proteinExistence type="predicted"/>
<evidence type="ECO:0000313" key="5">
    <source>
        <dbReference type="Proteomes" id="UP001519309"/>
    </source>
</evidence>
<name>A0A1B1AZW6_9ACTN</name>
<reference evidence="3 5" key="2">
    <citation type="submission" date="2021-03" db="EMBL/GenBank/DDBJ databases">
        <title>Genomic Encyclopedia of Type Strains, Phase IV (KMG-IV): sequencing the most valuable type-strain genomes for metagenomic binning, comparative biology and taxonomic classification.</title>
        <authorList>
            <person name="Goeker M."/>
        </authorList>
    </citation>
    <scope>NUCLEOTIDE SEQUENCE [LARGE SCALE GENOMIC DNA]</scope>
    <source>
        <strain evidence="3 5">DSM 40499</strain>
    </source>
</reference>
<organism evidence="2 4">
    <name type="scientific">Streptomyces griseochromogenes</name>
    <dbReference type="NCBI Taxonomy" id="68214"/>
    <lineage>
        <taxon>Bacteria</taxon>
        <taxon>Bacillati</taxon>
        <taxon>Actinomycetota</taxon>
        <taxon>Actinomycetes</taxon>
        <taxon>Kitasatosporales</taxon>
        <taxon>Streptomycetaceae</taxon>
        <taxon>Streptomyces</taxon>
    </lineage>
</organism>
<feature type="region of interest" description="Disordered" evidence="1">
    <location>
        <begin position="118"/>
        <end position="145"/>
    </location>
</feature>
<dbReference type="Proteomes" id="UP001519309">
    <property type="component" value="Unassembled WGS sequence"/>
</dbReference>
<dbReference type="RefSeq" id="WP_067307652.1">
    <property type="nucleotide sequence ID" value="NZ_CP016279.1"/>
</dbReference>
<accession>A0A1B1AZW6</accession>
<evidence type="ECO:0000313" key="4">
    <source>
        <dbReference type="Proteomes" id="UP000092659"/>
    </source>
</evidence>
<evidence type="ECO:0000313" key="3">
    <source>
        <dbReference type="EMBL" id="MBP2056584.1"/>
    </source>
</evidence>
<dbReference type="STRING" id="68214.AVL59_23275"/>
<keyword evidence="5" id="KW-1185">Reference proteome</keyword>
<evidence type="ECO:0000313" key="2">
    <source>
        <dbReference type="EMBL" id="ANP52097.1"/>
    </source>
</evidence>
<dbReference type="EMBL" id="JAGGLP010000051">
    <property type="protein sequence ID" value="MBP2056584.1"/>
    <property type="molecule type" value="Genomic_DNA"/>
</dbReference>
<gene>
    <name evidence="2" type="ORF">AVL59_23275</name>
    <name evidence="3" type="ORF">J2Z21_009603</name>
</gene>
<dbReference type="KEGG" id="sgs:AVL59_23275"/>
<sequence length="254" mass="27196">MSTQAFQGAYLLPLFHAIEQARGDGAYRQLPAPAPASSLATDDAPLGPYAGAHLIRSSYTAGLAHTDALRRLTAAGEVDPTSPWTLLRGALENFATALWLLDGPGRAERRRRALSLWDEDMRNRQQHETDTGHQPSGDGMSGAQRRAEIRGIADRLGLPPLTRPRTHQIVLAAAPTAGLTAVNVGAAWRRPPGSHTAATGPTCALPSRVAIPGADGVHTVALVIDEDQHRPLAEYCHTMLNRLQEHYAARAGAR</sequence>
<feature type="compositionally biased region" description="Basic and acidic residues" evidence="1">
    <location>
        <begin position="119"/>
        <end position="131"/>
    </location>
</feature>